<feature type="domain" description="GTP cyclohydrolase I" evidence="8">
    <location>
        <begin position="44"/>
        <end position="195"/>
    </location>
</feature>
<comment type="similarity">
    <text evidence="3">Belongs to the GTP cyclohydrolase I family.</text>
</comment>
<reference evidence="9 10" key="1">
    <citation type="journal article" date="2021" name="Nat. Plants">
        <title>The Taxus genome provides insights into paclitaxel biosynthesis.</title>
        <authorList>
            <person name="Xiong X."/>
            <person name="Gou J."/>
            <person name="Liao Q."/>
            <person name="Li Y."/>
            <person name="Zhou Q."/>
            <person name="Bi G."/>
            <person name="Li C."/>
            <person name="Du R."/>
            <person name="Wang X."/>
            <person name="Sun T."/>
            <person name="Guo L."/>
            <person name="Liang H."/>
            <person name="Lu P."/>
            <person name="Wu Y."/>
            <person name="Zhang Z."/>
            <person name="Ro D.K."/>
            <person name="Shang Y."/>
            <person name="Huang S."/>
            <person name="Yan J."/>
        </authorList>
    </citation>
    <scope>NUCLEOTIDE SEQUENCE [LARGE SCALE GENOMIC DNA]</scope>
    <source>
        <strain evidence="9">Ta-2019</strain>
    </source>
</reference>
<dbReference type="InterPro" id="IPR020602">
    <property type="entry name" value="GTP_CycHdrlase_I_dom"/>
</dbReference>
<gene>
    <name evidence="9" type="ORF">KI387_020054</name>
</gene>
<evidence type="ECO:0000259" key="8">
    <source>
        <dbReference type="Pfam" id="PF01227"/>
    </source>
</evidence>
<dbReference type="Proteomes" id="UP000824469">
    <property type="component" value="Unassembled WGS sequence"/>
</dbReference>
<evidence type="ECO:0000256" key="4">
    <source>
        <dbReference type="ARBA" id="ARBA00012715"/>
    </source>
</evidence>
<dbReference type="SUPFAM" id="SSF55620">
    <property type="entry name" value="Tetrahydrobiopterin biosynthesis enzymes-like"/>
    <property type="match status" value="2"/>
</dbReference>
<accession>A0AA38GAX1</accession>
<organism evidence="9 10">
    <name type="scientific">Taxus chinensis</name>
    <name type="common">Chinese yew</name>
    <name type="synonym">Taxus wallichiana var. chinensis</name>
    <dbReference type="NCBI Taxonomy" id="29808"/>
    <lineage>
        <taxon>Eukaryota</taxon>
        <taxon>Viridiplantae</taxon>
        <taxon>Streptophyta</taxon>
        <taxon>Embryophyta</taxon>
        <taxon>Tracheophyta</taxon>
        <taxon>Spermatophyta</taxon>
        <taxon>Pinopsida</taxon>
        <taxon>Pinidae</taxon>
        <taxon>Conifers II</taxon>
        <taxon>Cupressales</taxon>
        <taxon>Taxaceae</taxon>
        <taxon>Taxus</taxon>
    </lineage>
</organism>
<dbReference type="OMA" id="KVQCHVG"/>
<dbReference type="EC" id="3.5.4.16" evidence="4"/>
<evidence type="ECO:0000256" key="2">
    <source>
        <dbReference type="ARBA" id="ARBA00005080"/>
    </source>
</evidence>
<name>A0AA38GAX1_TAXCH</name>
<dbReference type="EMBL" id="JAHRHJ020000004">
    <property type="protein sequence ID" value="KAH9318285.1"/>
    <property type="molecule type" value="Genomic_DNA"/>
</dbReference>
<dbReference type="FunFam" id="3.30.1130.10:FF:000001">
    <property type="entry name" value="GTP cyclohydrolase 1"/>
    <property type="match status" value="1"/>
</dbReference>
<feature type="domain" description="GTP cyclohydrolase I" evidence="8">
    <location>
        <begin position="324"/>
        <end position="519"/>
    </location>
</feature>
<evidence type="ECO:0000256" key="1">
    <source>
        <dbReference type="ARBA" id="ARBA00001052"/>
    </source>
</evidence>
<evidence type="ECO:0000256" key="5">
    <source>
        <dbReference type="ARBA" id="ARBA00017272"/>
    </source>
</evidence>
<dbReference type="InterPro" id="IPR043133">
    <property type="entry name" value="GTP-CH-I_C/QueF"/>
</dbReference>
<evidence type="ECO:0000256" key="3">
    <source>
        <dbReference type="ARBA" id="ARBA00008085"/>
    </source>
</evidence>
<dbReference type="InterPro" id="IPR001474">
    <property type="entry name" value="GTP_CycHdrlase_I"/>
</dbReference>
<dbReference type="GO" id="GO:0006729">
    <property type="term" value="P:tetrahydrobiopterin biosynthetic process"/>
    <property type="evidence" value="ECO:0007669"/>
    <property type="project" value="TreeGrafter"/>
</dbReference>
<dbReference type="AlphaFoldDB" id="A0AA38GAX1"/>
<dbReference type="InterPro" id="IPR043134">
    <property type="entry name" value="GTP-CH-I_N"/>
</dbReference>
<proteinExistence type="inferred from homology"/>
<evidence type="ECO:0000256" key="6">
    <source>
        <dbReference type="ARBA" id="ARBA00022801"/>
    </source>
</evidence>
<sequence length="527" mass="57615">MKVPLCGSTNGRAHPHPHGRDACVDECEDANAMGTDSDSLSTIMSAVKVLLQGLGEDVNRDGLKKTPLRVAKAFRDATTGYSQIVKDIVGGALFPEAGIESGAGCGGGSGGLVVVRNIDLFSCCEACLLPFKVRFHVAYISSGQRVVGLSKLSRVAEAFAKRLQAPQRLANEVSKALYDTIRPSGVAIALECWHMQFLGVDENAYEVNSHNQDMWGQTSFSVCAGSGLFEDECSDIWSEFIAVLSLGGINIERSFSNVSVGQQGSWCPFQAFHNLQLPLVNGIIPDDNELRSNGHVPKKNSGINSQLSSKLQAKFGVSFSAMIAAVESIISAIGEDPRREELQDTPRHFVWWLLNFCPRKPEFQVNGFDWDIADSYRQGSSLLLDTTLGNKDAVCSGFLLEFDVPFFSQCEHHLLPFFGVAHIGYLCIKEHQQVDRSKMNAIVQFFSQKLQVQERLTKQIAETVASTCNTAGVMVLLEARHICMLSRGIEKIGSSTATIAVLGRFVTDSASKAAFFKKISSRYPERR</sequence>
<dbReference type="Gene3D" id="3.30.1130.10">
    <property type="match status" value="2"/>
</dbReference>
<comment type="catalytic activity">
    <reaction evidence="1">
        <text>GTP + H2O = 7,8-dihydroneopterin 3'-triphosphate + formate + H(+)</text>
        <dbReference type="Rhea" id="RHEA:17473"/>
        <dbReference type="ChEBI" id="CHEBI:15377"/>
        <dbReference type="ChEBI" id="CHEBI:15378"/>
        <dbReference type="ChEBI" id="CHEBI:15740"/>
        <dbReference type="ChEBI" id="CHEBI:37565"/>
        <dbReference type="ChEBI" id="CHEBI:58462"/>
        <dbReference type="EC" id="3.5.4.16"/>
    </reaction>
</comment>
<keyword evidence="6" id="KW-0378">Hydrolase</keyword>
<keyword evidence="10" id="KW-1185">Reference proteome</keyword>
<dbReference type="PANTHER" id="PTHR11109">
    <property type="entry name" value="GTP CYCLOHYDROLASE I"/>
    <property type="match status" value="1"/>
</dbReference>
<dbReference type="GO" id="GO:0008270">
    <property type="term" value="F:zinc ion binding"/>
    <property type="evidence" value="ECO:0007669"/>
    <property type="project" value="TreeGrafter"/>
</dbReference>
<dbReference type="Gene3D" id="1.10.286.10">
    <property type="match status" value="2"/>
</dbReference>
<protein>
    <recommendedName>
        <fullName evidence="5">GTP cyclohydrolase 1</fullName>
        <ecNumber evidence="4">3.5.4.16</ecNumber>
    </recommendedName>
    <alternativeName>
        <fullName evidence="7">GTP cyclohydrolase I</fullName>
    </alternativeName>
</protein>
<evidence type="ECO:0000313" key="9">
    <source>
        <dbReference type="EMBL" id="KAH9318285.1"/>
    </source>
</evidence>
<dbReference type="PANTHER" id="PTHR11109:SF7">
    <property type="entry name" value="GTP CYCLOHYDROLASE 1"/>
    <property type="match status" value="1"/>
</dbReference>
<evidence type="ECO:0000313" key="10">
    <source>
        <dbReference type="Proteomes" id="UP000824469"/>
    </source>
</evidence>
<dbReference type="Pfam" id="PF01227">
    <property type="entry name" value="GTP_cyclohydroI"/>
    <property type="match status" value="2"/>
</dbReference>
<comment type="pathway">
    <text evidence="2">Cofactor biosynthesis; 7,8-dihydroneopterin triphosphate biosynthesis; 7,8-dihydroneopterin triphosphate from GTP: step 1/1.</text>
</comment>
<dbReference type="GO" id="GO:0003934">
    <property type="term" value="F:GTP cyclohydrolase I activity"/>
    <property type="evidence" value="ECO:0007669"/>
    <property type="project" value="UniProtKB-EC"/>
</dbReference>
<dbReference type="GO" id="GO:0046654">
    <property type="term" value="P:tetrahydrofolate biosynthetic process"/>
    <property type="evidence" value="ECO:0007669"/>
    <property type="project" value="InterPro"/>
</dbReference>
<dbReference type="GO" id="GO:0005737">
    <property type="term" value="C:cytoplasm"/>
    <property type="evidence" value="ECO:0007669"/>
    <property type="project" value="TreeGrafter"/>
</dbReference>
<dbReference type="GO" id="GO:0005525">
    <property type="term" value="F:GTP binding"/>
    <property type="evidence" value="ECO:0007669"/>
    <property type="project" value="TreeGrafter"/>
</dbReference>
<comment type="caution">
    <text evidence="9">The sequence shown here is derived from an EMBL/GenBank/DDBJ whole genome shotgun (WGS) entry which is preliminary data.</text>
</comment>
<evidence type="ECO:0000256" key="7">
    <source>
        <dbReference type="ARBA" id="ARBA00030854"/>
    </source>
</evidence>
<dbReference type="PROSITE" id="PS00860">
    <property type="entry name" value="GTP_CYCLOHYDROL_1_2"/>
    <property type="match status" value="1"/>
</dbReference>
<dbReference type="InterPro" id="IPR018234">
    <property type="entry name" value="GTP_CycHdrlase_I_CS"/>
</dbReference>